<dbReference type="Proteomes" id="UP000646540">
    <property type="component" value="Unassembled WGS sequence"/>
</dbReference>
<organism evidence="1 2">
    <name type="scientific">Klebsiella quasipneumoniae</name>
    <dbReference type="NCBI Taxonomy" id="1463165"/>
    <lineage>
        <taxon>Bacteria</taxon>
        <taxon>Pseudomonadati</taxon>
        <taxon>Pseudomonadota</taxon>
        <taxon>Gammaproteobacteria</taxon>
        <taxon>Enterobacterales</taxon>
        <taxon>Enterobacteriaceae</taxon>
        <taxon>Klebsiella/Raoultella group</taxon>
        <taxon>Klebsiella</taxon>
        <taxon>Klebsiella pneumoniae complex</taxon>
    </lineage>
</organism>
<sequence length="66" mass="7535">MELRDIPLSECIPRFAYLAAGLLRLFEVICLFPLCMPGLIGHDIRSVLFSSRFPSGFFFALKKEKI</sequence>
<reference evidence="1" key="1">
    <citation type="submission" date="2020-08" db="EMBL/GenBank/DDBJ databases">
        <title>Genomic evolution and epidemiology of Klebsiella pneumoniae from a major hospital in Beijing, China, over a fifteen-year period: dissemination of known and novel high-risk clones.</title>
        <authorList>
            <person name="Palmieri M."/>
        </authorList>
    </citation>
    <scope>NUCLEOTIDE SEQUENCE</scope>
    <source>
        <strain evidence="1">K7050</strain>
    </source>
</reference>
<name>A0A8H9ZL97_9ENTR</name>
<evidence type="ECO:0000313" key="1">
    <source>
        <dbReference type="EMBL" id="MBC5044278.1"/>
    </source>
</evidence>
<dbReference type="RefSeq" id="WP_139069136.1">
    <property type="nucleotide sequence ID" value="NZ_BQUC01000001.1"/>
</dbReference>
<protein>
    <submittedName>
        <fullName evidence="1">Uncharacterized protein</fullName>
    </submittedName>
</protein>
<dbReference type="EMBL" id="JACNQW010000001">
    <property type="protein sequence ID" value="MBC5044278.1"/>
    <property type="molecule type" value="Genomic_DNA"/>
</dbReference>
<comment type="caution">
    <text evidence="1">The sequence shown here is derived from an EMBL/GenBank/DDBJ whole genome shotgun (WGS) entry which is preliminary data.</text>
</comment>
<gene>
    <name evidence="1" type="ORF">H8L09_02655</name>
</gene>
<evidence type="ECO:0000313" key="2">
    <source>
        <dbReference type="Proteomes" id="UP000646540"/>
    </source>
</evidence>
<accession>A0A8H9ZL97</accession>
<proteinExistence type="predicted"/>
<dbReference type="AlphaFoldDB" id="A0A8H9ZL97"/>